<keyword evidence="3" id="KW-1185">Reference proteome</keyword>
<feature type="transmembrane region" description="Helical" evidence="1">
    <location>
        <begin position="111"/>
        <end position="132"/>
    </location>
</feature>
<reference evidence="2 3" key="1">
    <citation type="submission" date="2020-08" db="EMBL/GenBank/DDBJ databases">
        <title>Sequencing the genomes of 1000 actinobacteria strains.</title>
        <authorList>
            <person name="Klenk H.-P."/>
        </authorList>
    </citation>
    <scope>NUCLEOTIDE SEQUENCE [LARGE SCALE GENOMIC DNA]</scope>
    <source>
        <strain evidence="2 3">DSM 44551</strain>
    </source>
</reference>
<evidence type="ECO:0000313" key="3">
    <source>
        <dbReference type="Proteomes" id="UP000572635"/>
    </source>
</evidence>
<dbReference type="RefSeq" id="WP_184395331.1">
    <property type="nucleotide sequence ID" value="NZ_BAAAJD010000060.1"/>
</dbReference>
<protein>
    <recommendedName>
        <fullName evidence="4">DUF3267 domain-containing protein</fullName>
    </recommendedName>
</protein>
<evidence type="ECO:0000313" key="2">
    <source>
        <dbReference type="EMBL" id="MBB5434596.1"/>
    </source>
</evidence>
<keyword evidence="1" id="KW-0812">Transmembrane</keyword>
<accession>A0A7W8QQJ9</accession>
<gene>
    <name evidence="2" type="ORF">HDA36_004680</name>
</gene>
<dbReference type="EMBL" id="JACHDB010000001">
    <property type="protein sequence ID" value="MBB5434596.1"/>
    <property type="molecule type" value="Genomic_DNA"/>
</dbReference>
<comment type="caution">
    <text evidence="2">The sequence shown here is derived from an EMBL/GenBank/DDBJ whole genome shotgun (WGS) entry which is preliminary data.</text>
</comment>
<feature type="transmembrane region" description="Helical" evidence="1">
    <location>
        <begin position="85"/>
        <end position="105"/>
    </location>
</feature>
<evidence type="ECO:0000256" key="1">
    <source>
        <dbReference type="SAM" id="Phobius"/>
    </source>
</evidence>
<evidence type="ECO:0008006" key="4">
    <source>
        <dbReference type="Google" id="ProtNLM"/>
    </source>
</evidence>
<organism evidence="2 3">
    <name type="scientific">Nocardiopsis composta</name>
    <dbReference type="NCBI Taxonomy" id="157465"/>
    <lineage>
        <taxon>Bacteria</taxon>
        <taxon>Bacillati</taxon>
        <taxon>Actinomycetota</taxon>
        <taxon>Actinomycetes</taxon>
        <taxon>Streptosporangiales</taxon>
        <taxon>Nocardiopsidaceae</taxon>
        <taxon>Nocardiopsis</taxon>
    </lineage>
</organism>
<keyword evidence="1" id="KW-0472">Membrane</keyword>
<name>A0A7W8QQJ9_9ACTN</name>
<proteinExistence type="predicted"/>
<dbReference type="Proteomes" id="UP000572635">
    <property type="component" value="Unassembled WGS sequence"/>
</dbReference>
<sequence length="164" mass="17360">MALVGIRLPLALFLFGGVGAQLAHQPVLVFLSGAGFYLMTSLVLHECAHVLAYRLLAGPEACAVLVRSATRLRVVRVVLPSSRDIMVTLAGPLAPMVVLGGILPWAQNLPLHTAVAGAVALAHLFLLALPFGDGNALRMAVRDHPAFPDRTVAKGDFPLHRNHG</sequence>
<keyword evidence="1" id="KW-1133">Transmembrane helix</keyword>
<dbReference type="AlphaFoldDB" id="A0A7W8QQJ9"/>